<dbReference type="GeneID" id="100372811"/>
<feature type="domain" description="TauD/TfdA-like" evidence="9">
    <location>
        <begin position="133"/>
        <end position="378"/>
    </location>
</feature>
<sequence length="402" mass="46072">MEVNVPHIANFNPSSIMAVEKIDREKSVRLEWNDGCESKYPYIWLRENCRCSSCYHGASKMRLIPIANLAIDVLPEKVWQDDNINGQGISISWSDGHHSHYSSTWLRQFQFSDEPQKKRLKLWGSDLQGNIPSYKFGDILESDAILLEWLESLRDVGLVLTKNVPTVPGQLSRLSKRVAPIRMTNYGHEFSVLSKHDPSNLAYTGAKLALHTDLPQYAYSPGIQLLHCIAQTSYEGGVSEFADGINAAMQLKEQDPKAFHILATTMVDFIDTGTDAYQFHLKYSRPLFTLNTYGDVDKVHYNNGVRDSSLRLPLDKVYDFYNALKAYDKLLYSHKNLVTIKLEAGDMIMFNNARTLHGRSQYQIDEGTSGTRHLEGCYFDWDEVYSRIRVLRESLEMPHREY</sequence>
<feature type="domain" description="Gamma-butyrobetaine hydroxylase-like N-terminal" evidence="10">
    <location>
        <begin position="24"/>
        <end position="107"/>
    </location>
</feature>
<organism evidence="11 12">
    <name type="scientific">Saccoglossus kowalevskii</name>
    <name type="common">Acorn worm</name>
    <dbReference type="NCBI Taxonomy" id="10224"/>
    <lineage>
        <taxon>Eukaryota</taxon>
        <taxon>Metazoa</taxon>
        <taxon>Hemichordata</taxon>
        <taxon>Enteropneusta</taxon>
        <taxon>Harrimaniidae</taxon>
        <taxon>Saccoglossus</taxon>
    </lineage>
</organism>
<accession>A0ABM0GLN1</accession>
<dbReference type="PANTHER" id="PTHR10696">
    <property type="entry name" value="GAMMA-BUTYROBETAINE HYDROXYLASE-RELATED"/>
    <property type="match status" value="1"/>
</dbReference>
<gene>
    <name evidence="12" type="primary">LOC100372811</name>
</gene>
<evidence type="ECO:0000313" key="12">
    <source>
        <dbReference type="RefSeq" id="XP_002732668.1"/>
    </source>
</evidence>
<evidence type="ECO:0000256" key="6">
    <source>
        <dbReference type="ARBA" id="ARBA00022964"/>
    </source>
</evidence>
<dbReference type="Pfam" id="PF02668">
    <property type="entry name" value="TauD"/>
    <property type="match status" value="1"/>
</dbReference>
<keyword evidence="6" id="KW-0223">Dioxygenase</keyword>
<dbReference type="Proteomes" id="UP000694865">
    <property type="component" value="Unplaced"/>
</dbReference>
<dbReference type="Gene3D" id="3.30.2020.30">
    <property type="match status" value="1"/>
</dbReference>
<dbReference type="Pfam" id="PF06155">
    <property type="entry name" value="GBBH-like_N"/>
    <property type="match status" value="1"/>
</dbReference>
<protein>
    <submittedName>
        <fullName evidence="12">Gamma-butyrobetaine dioxygenase-like</fullName>
    </submittedName>
</protein>
<keyword evidence="8" id="KW-0408">Iron</keyword>
<dbReference type="InterPro" id="IPR038492">
    <property type="entry name" value="GBBH-like_N_sf"/>
</dbReference>
<name>A0ABM0GLN1_SACKO</name>
<comment type="pathway">
    <text evidence="2">Amine and polyamine biosynthesis; carnitine biosynthesis.</text>
</comment>
<proteinExistence type="inferred from homology"/>
<evidence type="ECO:0000256" key="1">
    <source>
        <dbReference type="ARBA" id="ARBA00001954"/>
    </source>
</evidence>
<dbReference type="SUPFAM" id="SSF51197">
    <property type="entry name" value="Clavaminate synthase-like"/>
    <property type="match status" value="1"/>
</dbReference>
<keyword evidence="7" id="KW-0560">Oxidoreductase</keyword>
<dbReference type="InterPro" id="IPR050411">
    <property type="entry name" value="AlphaKG_dependent_hydroxylases"/>
</dbReference>
<dbReference type="Gene3D" id="3.60.130.10">
    <property type="entry name" value="Clavaminate synthase-like"/>
    <property type="match status" value="1"/>
</dbReference>
<evidence type="ECO:0000256" key="2">
    <source>
        <dbReference type="ARBA" id="ARBA00005022"/>
    </source>
</evidence>
<evidence type="ECO:0000256" key="4">
    <source>
        <dbReference type="ARBA" id="ARBA00022723"/>
    </source>
</evidence>
<dbReference type="InterPro" id="IPR010376">
    <property type="entry name" value="GBBH-like_N"/>
</dbReference>
<comment type="cofactor">
    <cofactor evidence="1">
        <name>Fe(2+)</name>
        <dbReference type="ChEBI" id="CHEBI:29033"/>
    </cofactor>
</comment>
<evidence type="ECO:0000313" key="11">
    <source>
        <dbReference type="Proteomes" id="UP000694865"/>
    </source>
</evidence>
<dbReference type="PANTHER" id="PTHR10696:SF33">
    <property type="entry name" value="GAMMA-BUTYROBETAINE DIOXYGENASE"/>
    <property type="match status" value="1"/>
</dbReference>
<evidence type="ECO:0000256" key="3">
    <source>
        <dbReference type="ARBA" id="ARBA00008654"/>
    </source>
</evidence>
<evidence type="ECO:0000259" key="10">
    <source>
        <dbReference type="Pfam" id="PF06155"/>
    </source>
</evidence>
<dbReference type="InterPro" id="IPR042098">
    <property type="entry name" value="TauD-like_sf"/>
</dbReference>
<keyword evidence="4" id="KW-0479">Metal-binding</keyword>
<dbReference type="CDD" id="cd00250">
    <property type="entry name" value="CAS_like"/>
    <property type="match status" value="1"/>
</dbReference>
<evidence type="ECO:0000256" key="8">
    <source>
        <dbReference type="ARBA" id="ARBA00023004"/>
    </source>
</evidence>
<evidence type="ECO:0000259" key="9">
    <source>
        <dbReference type="Pfam" id="PF02668"/>
    </source>
</evidence>
<dbReference type="InterPro" id="IPR003819">
    <property type="entry name" value="TauD/TfdA-like"/>
</dbReference>
<evidence type="ECO:0000256" key="5">
    <source>
        <dbReference type="ARBA" id="ARBA00022873"/>
    </source>
</evidence>
<keyword evidence="11" id="KW-1185">Reference proteome</keyword>
<reference evidence="12" key="1">
    <citation type="submission" date="2025-08" db="UniProtKB">
        <authorList>
            <consortium name="RefSeq"/>
        </authorList>
    </citation>
    <scope>IDENTIFICATION</scope>
    <source>
        <tissue evidence="12">Testes</tissue>
    </source>
</reference>
<dbReference type="RefSeq" id="XP_002732668.1">
    <property type="nucleotide sequence ID" value="XM_002732622.2"/>
</dbReference>
<evidence type="ECO:0000256" key="7">
    <source>
        <dbReference type="ARBA" id="ARBA00023002"/>
    </source>
</evidence>
<comment type="similarity">
    <text evidence="3">Belongs to the gamma-BBH/TMLD family.</text>
</comment>
<keyword evidence="5" id="KW-0124">Carnitine biosynthesis</keyword>